<proteinExistence type="evidence at transcript level"/>
<dbReference type="Gene3D" id="2.60.120.620">
    <property type="entry name" value="q2cbj1_9rhob like domain"/>
    <property type="match status" value="1"/>
</dbReference>
<keyword evidence="2" id="KW-0223">Dioxygenase</keyword>
<dbReference type="GeneTree" id="ENSGT00390000001775"/>
<reference evidence="2 4" key="3">
    <citation type="journal article" date="2014" name="Nature">
        <title>Elephant shark genome provides unique insights into gnathostome evolution.</title>
        <authorList>
            <consortium name="International Elephant Shark Genome Sequencing Consortium"/>
            <person name="Venkatesh B."/>
            <person name="Lee A.P."/>
            <person name="Ravi V."/>
            <person name="Maurya A.K."/>
            <person name="Lian M.M."/>
            <person name="Swann J.B."/>
            <person name="Ohta Y."/>
            <person name="Flajnik M.F."/>
            <person name="Sutoh Y."/>
            <person name="Kasahara M."/>
            <person name="Hoon S."/>
            <person name="Gangu V."/>
            <person name="Roy S.W."/>
            <person name="Irimia M."/>
            <person name="Korzh V."/>
            <person name="Kondrychyn I."/>
            <person name="Lim Z.W."/>
            <person name="Tay B.H."/>
            <person name="Tohari S."/>
            <person name="Kong K.W."/>
            <person name="Ho S."/>
            <person name="Lorente-Galdos B."/>
            <person name="Quilez J."/>
            <person name="Marques-Bonet T."/>
            <person name="Raney B.J."/>
            <person name="Ingham P.W."/>
            <person name="Tay A."/>
            <person name="Hillier L.W."/>
            <person name="Minx P."/>
            <person name="Boehm T."/>
            <person name="Wilson R.K."/>
            <person name="Brenner S."/>
            <person name="Warren W.C."/>
        </authorList>
    </citation>
    <scope>NUCLEOTIDE SEQUENCE</scope>
    <source>
        <tissue evidence="2">Heart</tissue>
    </source>
</reference>
<comment type="cofactor">
    <cofactor evidence="1">
        <name>Fe cation</name>
        <dbReference type="ChEBI" id="CHEBI:24875"/>
    </cofactor>
</comment>
<dbReference type="InterPro" id="IPR008775">
    <property type="entry name" value="Phytyl_CoA_dOase-like"/>
</dbReference>
<organism evidence="2">
    <name type="scientific">Callorhinchus milii</name>
    <name type="common">Ghost shark</name>
    <dbReference type="NCBI Taxonomy" id="7868"/>
    <lineage>
        <taxon>Eukaryota</taxon>
        <taxon>Metazoa</taxon>
        <taxon>Chordata</taxon>
        <taxon>Craniata</taxon>
        <taxon>Vertebrata</taxon>
        <taxon>Chondrichthyes</taxon>
        <taxon>Holocephali</taxon>
        <taxon>Chimaeriformes</taxon>
        <taxon>Callorhinchidae</taxon>
        <taxon>Callorhinchus</taxon>
    </lineage>
</organism>
<dbReference type="EMBL" id="JW873680">
    <property type="protein sequence ID" value="AFP06197.1"/>
    <property type="molecule type" value="mRNA"/>
</dbReference>
<accession>V9L3W5</accession>
<gene>
    <name evidence="3" type="primary">zgc:174917</name>
</gene>
<dbReference type="STRING" id="7868.ENSCMIP00000009498"/>
<keyword evidence="4" id="KW-1185">Reference proteome</keyword>
<dbReference type="SUPFAM" id="SSF51197">
    <property type="entry name" value="Clavaminate synthase-like"/>
    <property type="match status" value="1"/>
</dbReference>
<dbReference type="Ensembl" id="ENSCMIT00000009756.1">
    <property type="protein sequence ID" value="ENSCMIP00000009498.1"/>
    <property type="gene ID" value="ENSCMIG00000005041.1"/>
</dbReference>
<dbReference type="GO" id="GO:0051213">
    <property type="term" value="F:dioxygenase activity"/>
    <property type="evidence" value="ECO:0007669"/>
    <property type="project" value="UniProtKB-KW"/>
</dbReference>
<sequence>MKNDLQRSYLENGYLTGHQVLDKNELALARRSFTDFENEFGKEFTQYSLHNVHLQHKWVMDLASHPQVLSTITAALGPNVILLDSRFICKYPASDVPHKDDVAPYVAWHQDIRYWGFEGGAVASVWLALDDVDRDNGVLQVIPGSHKSGLLEHGIAGLPGNMLTANQEIPRHLVDAEKAVECPLGAGEMSVHDGLTVHYSEPNMSDRRRCGFVIRYIPTTAYPVEDPDRPRSFPATVLIAGEDKFAHFKDHSPSFFVKTC</sequence>
<name>V9L3W5_CALMI</name>
<protein>
    <submittedName>
        <fullName evidence="2">Putative alpha-ketoglutarate-dependent hypophosphite dioxygenase-like protein</fullName>
    </submittedName>
    <submittedName>
        <fullName evidence="3">Zgc:174917</fullName>
    </submittedName>
</protein>
<dbReference type="KEGG" id="cmk:103177431"/>
<dbReference type="PANTHER" id="PTHR20883">
    <property type="entry name" value="PHYTANOYL-COA DIOXYGENASE DOMAIN CONTAINING 1"/>
    <property type="match status" value="1"/>
</dbReference>
<evidence type="ECO:0000256" key="1">
    <source>
        <dbReference type="ARBA" id="ARBA00001962"/>
    </source>
</evidence>
<evidence type="ECO:0000313" key="2">
    <source>
        <dbReference type="EMBL" id="AFP06197.1"/>
    </source>
</evidence>
<dbReference type="FunFam" id="2.60.120.620:FF:000025">
    <property type="entry name" value="MGC115642 protein"/>
    <property type="match status" value="1"/>
</dbReference>
<dbReference type="AlphaFoldDB" id="V9L3W5"/>
<evidence type="ECO:0000313" key="3">
    <source>
        <dbReference type="Ensembl" id="ENSCMIP00000009498.1"/>
    </source>
</evidence>
<dbReference type="OrthoDB" id="445007at2759"/>
<dbReference type="Proteomes" id="UP000314986">
    <property type="component" value="Unassembled WGS sequence"/>
</dbReference>
<reference evidence="3" key="4">
    <citation type="submission" date="2025-05" db="UniProtKB">
        <authorList>
            <consortium name="Ensembl"/>
        </authorList>
    </citation>
    <scope>IDENTIFICATION</scope>
</reference>
<dbReference type="OMA" id="QDIRYWG"/>
<dbReference type="PANTHER" id="PTHR20883:SF52">
    <property type="entry name" value="ALPHA-KETOGLUTARATE-DEPENDENT HYPOPHOSPHITE DIOXYGENASE-LIKE GENE A2 [PROVISIONAL]-RELATED"/>
    <property type="match status" value="1"/>
</dbReference>
<evidence type="ECO:0000313" key="4">
    <source>
        <dbReference type="Proteomes" id="UP000314986"/>
    </source>
</evidence>
<reference evidence="4" key="2">
    <citation type="journal article" date="2007" name="PLoS Biol.">
        <title>Survey sequencing and comparative analysis of the elephant shark (Callorhinchus milii) genome.</title>
        <authorList>
            <person name="Venkatesh B."/>
            <person name="Kirkness E.F."/>
            <person name="Loh Y.H."/>
            <person name="Halpern A.L."/>
            <person name="Lee A.P."/>
            <person name="Johnson J."/>
            <person name="Dandona N."/>
            <person name="Viswanathan L.D."/>
            <person name="Tay A."/>
            <person name="Venter J.C."/>
            <person name="Strausberg R.L."/>
            <person name="Brenner S."/>
        </authorList>
    </citation>
    <scope>NUCLEOTIDE SEQUENCE [LARGE SCALE GENOMIC DNA]</scope>
</reference>
<reference evidence="4" key="1">
    <citation type="journal article" date="2006" name="Science">
        <title>Ancient noncoding elements conserved in the human genome.</title>
        <authorList>
            <person name="Venkatesh B."/>
            <person name="Kirkness E.F."/>
            <person name="Loh Y.H."/>
            <person name="Halpern A.L."/>
            <person name="Lee A.P."/>
            <person name="Johnson J."/>
            <person name="Dandona N."/>
            <person name="Viswanathan L.D."/>
            <person name="Tay A."/>
            <person name="Venter J.C."/>
            <person name="Strausberg R.L."/>
            <person name="Brenner S."/>
        </authorList>
    </citation>
    <scope>NUCLEOTIDE SEQUENCE [LARGE SCALE GENOMIC DNA]</scope>
</reference>
<dbReference type="GeneID" id="103177431"/>
<keyword evidence="2" id="KW-0560">Oxidoreductase</keyword>
<dbReference type="Pfam" id="PF05721">
    <property type="entry name" value="PhyH"/>
    <property type="match status" value="1"/>
</dbReference>